<gene>
    <name evidence="8" type="ORF">C2R22_00820</name>
</gene>
<dbReference type="GO" id="GO:0008652">
    <property type="term" value="P:amino acid biosynthetic process"/>
    <property type="evidence" value="ECO:0007669"/>
    <property type="project" value="UniProtKB-KW"/>
</dbReference>
<reference evidence="8 9" key="1">
    <citation type="submission" date="2018-01" db="EMBL/GenBank/DDBJ databases">
        <title>Complete genome sequence of Salinigranum rubrum GX10T, an extremely halophilic archaeon isolated from a marine solar saltern.</title>
        <authorList>
            <person name="Han S."/>
        </authorList>
    </citation>
    <scope>NUCLEOTIDE SEQUENCE [LARGE SCALE GENOMIC DNA]</scope>
    <source>
        <strain evidence="8 9">GX10</strain>
    </source>
</reference>
<organism evidence="8 9">
    <name type="scientific">Salinigranum rubrum</name>
    <dbReference type="NCBI Taxonomy" id="755307"/>
    <lineage>
        <taxon>Archaea</taxon>
        <taxon>Methanobacteriati</taxon>
        <taxon>Methanobacteriota</taxon>
        <taxon>Stenosarchaea group</taxon>
        <taxon>Halobacteria</taxon>
        <taxon>Halobacteriales</taxon>
        <taxon>Haloferacaceae</taxon>
        <taxon>Salinigranum</taxon>
    </lineage>
</organism>
<keyword evidence="4" id="KW-0520">NAD</keyword>
<dbReference type="KEGG" id="srub:C2R22_00820"/>
<dbReference type="RefSeq" id="WP_103423885.1">
    <property type="nucleotide sequence ID" value="NZ_CP026309.1"/>
</dbReference>
<dbReference type="PROSITE" id="PS00065">
    <property type="entry name" value="D_2_HYDROXYACID_DH_1"/>
    <property type="match status" value="1"/>
</dbReference>
<name>A0A2I8VEM4_9EURY</name>
<evidence type="ECO:0000259" key="6">
    <source>
        <dbReference type="Pfam" id="PF00389"/>
    </source>
</evidence>
<dbReference type="SUPFAM" id="SSF51735">
    <property type="entry name" value="NAD(P)-binding Rossmann-fold domains"/>
    <property type="match status" value="1"/>
</dbReference>
<dbReference type="AlphaFoldDB" id="A0A2I8VEM4"/>
<dbReference type="InterPro" id="IPR036291">
    <property type="entry name" value="NAD(P)-bd_dom_sf"/>
</dbReference>
<feature type="domain" description="D-isomer specific 2-hydroxyacid dehydrogenase catalytic" evidence="6">
    <location>
        <begin position="61"/>
        <end position="346"/>
    </location>
</feature>
<dbReference type="GO" id="GO:0016616">
    <property type="term" value="F:oxidoreductase activity, acting on the CH-OH group of donors, NAD or NADP as acceptor"/>
    <property type="evidence" value="ECO:0007669"/>
    <property type="project" value="InterPro"/>
</dbReference>
<keyword evidence="9" id="KW-1185">Reference proteome</keyword>
<dbReference type="Proteomes" id="UP000236584">
    <property type="component" value="Chromosome"/>
</dbReference>
<evidence type="ECO:0000256" key="1">
    <source>
        <dbReference type="ARBA" id="ARBA00005854"/>
    </source>
</evidence>
<dbReference type="CDD" id="cd12171">
    <property type="entry name" value="2-Hacid_dh_10"/>
    <property type="match status" value="1"/>
</dbReference>
<dbReference type="Pfam" id="PF02826">
    <property type="entry name" value="2-Hacid_dh_C"/>
    <property type="match status" value="1"/>
</dbReference>
<dbReference type="InterPro" id="IPR050857">
    <property type="entry name" value="D-2-hydroxyacid_DH"/>
</dbReference>
<dbReference type="OrthoDB" id="34275at2157"/>
<evidence type="ECO:0000259" key="7">
    <source>
        <dbReference type="Pfam" id="PF02826"/>
    </source>
</evidence>
<dbReference type="Gene3D" id="3.40.50.720">
    <property type="entry name" value="NAD(P)-binding Rossmann-like Domain"/>
    <property type="match status" value="2"/>
</dbReference>
<dbReference type="InterPro" id="IPR029752">
    <property type="entry name" value="D-isomer_DH_CS1"/>
</dbReference>
<evidence type="ECO:0000256" key="2">
    <source>
        <dbReference type="ARBA" id="ARBA00022605"/>
    </source>
</evidence>
<dbReference type="InterPro" id="IPR006140">
    <property type="entry name" value="D-isomer_DH_NAD-bd"/>
</dbReference>
<evidence type="ECO:0000256" key="5">
    <source>
        <dbReference type="RuleBase" id="RU003719"/>
    </source>
</evidence>
<evidence type="ECO:0000313" key="8">
    <source>
        <dbReference type="EMBL" id="AUV80377.1"/>
    </source>
</evidence>
<comment type="similarity">
    <text evidence="1 5">Belongs to the D-isomer specific 2-hydroxyacid dehydrogenase family.</text>
</comment>
<keyword evidence="2" id="KW-0028">Amino-acid biosynthesis</keyword>
<dbReference type="InterPro" id="IPR029753">
    <property type="entry name" value="D-isomer_DH_CS"/>
</dbReference>
<dbReference type="PANTHER" id="PTHR42789:SF1">
    <property type="entry name" value="D-ISOMER SPECIFIC 2-HYDROXYACID DEHYDROGENASE FAMILY PROTEIN (AFU_ORTHOLOGUE AFUA_6G10090)"/>
    <property type="match status" value="1"/>
</dbReference>
<dbReference type="SUPFAM" id="SSF52283">
    <property type="entry name" value="Formate/glycerate dehydrogenase catalytic domain-like"/>
    <property type="match status" value="1"/>
</dbReference>
<evidence type="ECO:0000256" key="4">
    <source>
        <dbReference type="ARBA" id="ARBA00023027"/>
    </source>
</evidence>
<evidence type="ECO:0000313" key="9">
    <source>
        <dbReference type="Proteomes" id="UP000236584"/>
    </source>
</evidence>
<dbReference type="GeneID" id="35590587"/>
<dbReference type="FunFam" id="3.40.50.720:FF:000203">
    <property type="entry name" value="D-3-phosphoglycerate dehydrogenase (SerA)"/>
    <property type="match status" value="1"/>
</dbReference>
<dbReference type="PANTHER" id="PTHR42789">
    <property type="entry name" value="D-ISOMER SPECIFIC 2-HYDROXYACID DEHYDROGENASE FAMILY PROTEIN (AFU_ORTHOLOGUE AFUA_6G10090)"/>
    <property type="match status" value="1"/>
</dbReference>
<dbReference type="InterPro" id="IPR006139">
    <property type="entry name" value="D-isomer_2_OHA_DH_cat_dom"/>
</dbReference>
<evidence type="ECO:0000256" key="3">
    <source>
        <dbReference type="ARBA" id="ARBA00023002"/>
    </source>
</evidence>
<feature type="domain" description="D-isomer specific 2-hydroxyacid dehydrogenase NAD-binding" evidence="7">
    <location>
        <begin position="138"/>
        <end position="315"/>
    </location>
</feature>
<proteinExistence type="inferred from homology"/>
<dbReference type="GO" id="GO:0051287">
    <property type="term" value="F:NAD binding"/>
    <property type="evidence" value="ECO:0007669"/>
    <property type="project" value="InterPro"/>
</dbReference>
<accession>A0A2I8VEM4</accession>
<dbReference type="Pfam" id="PF00389">
    <property type="entry name" value="2-Hacid_dh"/>
    <property type="match status" value="1"/>
</dbReference>
<protein>
    <submittedName>
        <fullName evidence="8">Hydroxyacid dehydrogenase</fullName>
    </submittedName>
</protein>
<dbReference type="PROSITE" id="PS00671">
    <property type="entry name" value="D_2_HYDROXYACID_DH_3"/>
    <property type="match status" value="1"/>
</dbReference>
<sequence>MQVDKVLLCGDPQQPSEYMHESAAFLEDRGVELARMDWRGDLSAERFREVTMEMESRGPASYDTSSIEAELERTGADVLIVHKAPVSASVIESAPLSVVGCARGGTENVDVATAEERGVTVLHAPGRNKNAVSDYAVSLLLSKVRAIPHHNANLHDGEWAQVFDPARLPRDIEEMTVGIVGFGNIGQEVARRLSGFRADLLAYDPYQDPETFEERGVEPTDLDDLLSRADAVTLHARLTDETAHLLDAESFATMRESAILVNSARGGLVDEDALVDALQRGEIAGAALDVFETEPIGSDHPLVGMDQVILSPHTAGSTRDAVTNGPRIVAEDLAALVDGSEPSHRIV</sequence>
<keyword evidence="3 5" id="KW-0560">Oxidoreductase</keyword>
<dbReference type="EMBL" id="CP026309">
    <property type="protein sequence ID" value="AUV80377.1"/>
    <property type="molecule type" value="Genomic_DNA"/>
</dbReference>